<dbReference type="SUPFAM" id="SSF49758">
    <property type="entry name" value="Calpain large subunit, middle domain (domain III)"/>
    <property type="match status" value="1"/>
</dbReference>
<keyword evidence="3 6" id="KW-0378">Hydrolase</keyword>
<dbReference type="PROSITE" id="PS00139">
    <property type="entry name" value="THIOL_PROTEASE_CYS"/>
    <property type="match status" value="1"/>
</dbReference>
<feature type="transmembrane region" description="Helical" evidence="7">
    <location>
        <begin position="297"/>
        <end position="316"/>
    </location>
</feature>
<evidence type="ECO:0000256" key="6">
    <source>
        <dbReference type="PROSITE-ProRule" id="PRU00239"/>
    </source>
</evidence>
<keyword evidence="2 6" id="KW-0645">Protease</keyword>
<dbReference type="PANTHER" id="PTHR10183">
    <property type="entry name" value="CALPAIN"/>
    <property type="match status" value="1"/>
</dbReference>
<evidence type="ECO:0000313" key="9">
    <source>
        <dbReference type="EMBL" id="CAG9327882.1"/>
    </source>
</evidence>
<evidence type="ECO:0000256" key="2">
    <source>
        <dbReference type="ARBA" id="ARBA00022670"/>
    </source>
</evidence>
<comment type="caution">
    <text evidence="9">The sequence shown here is derived from an EMBL/GenBank/DDBJ whole genome shotgun (WGS) entry which is preliminary data.</text>
</comment>
<accession>A0AAU9JIS8</accession>
<evidence type="ECO:0000256" key="1">
    <source>
        <dbReference type="ARBA" id="ARBA00007623"/>
    </source>
</evidence>
<feature type="domain" description="Calpain catalytic" evidence="8">
    <location>
        <begin position="1141"/>
        <end position="1440"/>
    </location>
</feature>
<feature type="transmembrane region" description="Helical" evidence="7">
    <location>
        <begin position="131"/>
        <end position="149"/>
    </location>
</feature>
<evidence type="ECO:0000259" key="8">
    <source>
        <dbReference type="PROSITE" id="PS50203"/>
    </source>
</evidence>
<dbReference type="GO" id="GO:0004198">
    <property type="term" value="F:calcium-dependent cysteine-type endopeptidase activity"/>
    <property type="evidence" value="ECO:0007669"/>
    <property type="project" value="InterPro"/>
</dbReference>
<feature type="transmembrane region" description="Helical" evidence="7">
    <location>
        <begin position="699"/>
        <end position="717"/>
    </location>
</feature>
<feature type="transmembrane region" description="Helical" evidence="7">
    <location>
        <begin position="161"/>
        <end position="184"/>
    </location>
</feature>
<reference evidence="9" key="1">
    <citation type="submission" date="2021-09" db="EMBL/GenBank/DDBJ databases">
        <authorList>
            <consortium name="AG Swart"/>
            <person name="Singh M."/>
            <person name="Singh A."/>
            <person name="Seah K."/>
            <person name="Emmerich C."/>
        </authorList>
    </citation>
    <scope>NUCLEOTIDE SEQUENCE</scope>
    <source>
        <strain evidence="9">ATCC30299</strain>
    </source>
</reference>
<feature type="active site" evidence="5 6">
    <location>
        <position position="1362"/>
    </location>
</feature>
<feature type="transmembrane region" description="Helical" evidence="7">
    <location>
        <begin position="354"/>
        <end position="374"/>
    </location>
</feature>
<keyword evidence="10" id="KW-1185">Reference proteome</keyword>
<dbReference type="InterPro" id="IPR001300">
    <property type="entry name" value="Peptidase_C2_calpain_cat"/>
</dbReference>
<feature type="transmembrane region" description="Helical" evidence="7">
    <location>
        <begin position="101"/>
        <end position="119"/>
    </location>
</feature>
<feature type="transmembrane region" description="Helical" evidence="7">
    <location>
        <begin position="68"/>
        <end position="89"/>
    </location>
</feature>
<dbReference type="EMBL" id="CAJZBQ010000044">
    <property type="protein sequence ID" value="CAG9327882.1"/>
    <property type="molecule type" value="Genomic_DNA"/>
</dbReference>
<dbReference type="InterPro" id="IPR036213">
    <property type="entry name" value="Calpain_III_sf"/>
</dbReference>
<feature type="transmembrane region" description="Helical" evidence="7">
    <location>
        <begin position="434"/>
        <end position="458"/>
    </location>
</feature>
<evidence type="ECO:0000256" key="3">
    <source>
        <dbReference type="ARBA" id="ARBA00022801"/>
    </source>
</evidence>
<feature type="transmembrane region" description="Helical" evidence="7">
    <location>
        <begin position="395"/>
        <end position="414"/>
    </location>
</feature>
<dbReference type="PANTHER" id="PTHR10183:SF379">
    <property type="entry name" value="CALPAIN-5"/>
    <property type="match status" value="1"/>
</dbReference>
<dbReference type="Gene3D" id="2.60.120.380">
    <property type="match status" value="1"/>
</dbReference>
<dbReference type="InterPro" id="IPR022684">
    <property type="entry name" value="Calpain_cysteine_protease"/>
</dbReference>
<feature type="active site" evidence="5 6">
    <location>
        <position position="1192"/>
    </location>
</feature>
<feature type="transmembrane region" description="Helical" evidence="7">
    <location>
        <begin position="673"/>
        <end position="693"/>
    </location>
</feature>
<sequence>MVTTRFIDVPSIAPEMGVFFIFSLAIFFGFMKKIKGDHRFIEIYIASRLWEFLKDPSALSRSISFLKFIILTILAWPIITLLCWTGSLLYNEIQFGGKYDYVLGISVFLICFSAMFFLSGALRIKWQGYKISWYSILSILLGAALYMAFQIEVLFLQDQVWFFGLSSIFIASNCIVIVMLIYIVRSKGGVTINTFINELPDGDPMNVPEGSIKEILENQKKDSVVVSKGEIYEFFTVNKADEQFSYSPLSGGIHALFDSTWFNNHKRLAQSLLYLFSLIVLAVYGILAWFYTEYEALGFLNFFLIGTTDIGLYLFMKSGLSEGSFEPTLIAVTCRLCIFIWTGEWWFLGYSLAYILFSAILFLNLIDVRFPLASTAIKQDLTKIQQKDISKSGEFVYLFMTITYCIVIVIDSLVDPSDIPFTSLTISGYDYPLWLIGITSITFTFILLGILVSLRLFIRKMKGVQDRVEYFMLFKEVDLYWIVITLTSGVIFVSGIAIYLATYKPTIMMLFFFMPVIVASYMNFYYHYLKNDHSIVMDVAEYNNKTKKKIEQDNELINRISEYQENLLNMMVNQDQDGKPSMAQMVGMTLTNKQLQEMKLAEAESKLKEEKSLEKTYIVALDKREEMKLKSGMINIDTLRESTPKLLREWKKETNFVKAFFTGRLHRNDYGAILSYLNMLIFLGLQAGIIYAVDGTYKYGASFSIAFFGLTILHLLFDHIYRLFKFVYKGWWKSSILKYLSIIFIFLVSWTGLAVGLYLTERLGIYAGFTISYYTCVAFIFICSSISLFTSIHRMRTEPIFFSPWIFPIYKYETKNDRLIKYNELGLMMCGTIGLIMIYGVICIIWVDPVSAGIAIGSLAEVLIALVFIFITGISPVQLGTAYKYVNPSTHPKAMKKAWLEAKENYLMKKGASRAEDFASYAESKDKINHLNHMAQAIRQKTIFEVPKKDENKAWRSSSRELGNLRDIYAEIHQEEKRAKKQYVQEIELMINFQLLILSGAVSSKSNEIMFLNSLFTAKAVELKAFGIQINLGPRGSIFEKYQRAKEQLEKLNPIQRIRFESIKEQYKVELAEERKIIKKRESVERKAMLKRMETAKKIHEQRQKAKQEQQNRQDIPIDEMVDSPEKYQKIVERFRATHEKFIDKQFPADKKSLGEKSSHFVSGWKRAGDESTLYEGGVSPEDIKQGALGDCYFLSALCVLGVNPKEQPNNASGESLNRVENIFKGEKPDPKCGAYIMKFYRNGDEVYIIVDDVFPINEQGEWAFARTVSGTELWPMLLEKAYAKLYGSYDSIAAGKVHYALEDLTKGAPEEIRLESAQNNSDALWSKMLNFYENGYLMGAGSPENPQGDLAVSENGIVQGHAYAILNIIELDGERLINLKNPHGQYGTEWRGDWCDSSFKWTKKFKEKLKFEEKDDGIFWMCLDDFVWEYKSLYICRIFDDKKWNKLNEIEGAWSGKRAAGLPCKDNPQVEFSDNPQYLIKVSKPCTAFIVLTQKEAVDMFKGKLPIIFMIFYGNQRVKDPSKNILKTSGCPTDLKVVSAEVPLDKGNSFTVVCASMYKGERGYGNYILNVTVDDPKATISELP</sequence>
<comment type="similarity">
    <text evidence="1">Belongs to the peptidase C2 family.</text>
</comment>
<feature type="transmembrane region" description="Helical" evidence="7">
    <location>
        <begin position="479"/>
        <end position="501"/>
    </location>
</feature>
<feature type="transmembrane region" description="Helical" evidence="7">
    <location>
        <begin position="507"/>
        <end position="526"/>
    </location>
</feature>
<feature type="transmembrane region" description="Helical" evidence="7">
    <location>
        <begin position="737"/>
        <end position="759"/>
    </location>
</feature>
<keyword evidence="7" id="KW-0812">Transmembrane</keyword>
<organism evidence="9 10">
    <name type="scientific">Blepharisma stoltei</name>
    <dbReference type="NCBI Taxonomy" id="1481888"/>
    <lineage>
        <taxon>Eukaryota</taxon>
        <taxon>Sar</taxon>
        <taxon>Alveolata</taxon>
        <taxon>Ciliophora</taxon>
        <taxon>Postciliodesmatophora</taxon>
        <taxon>Heterotrichea</taxon>
        <taxon>Heterotrichida</taxon>
        <taxon>Blepharismidae</taxon>
        <taxon>Blepharisma</taxon>
    </lineage>
</organism>
<dbReference type="SUPFAM" id="SSF54001">
    <property type="entry name" value="Cysteine proteinases"/>
    <property type="match status" value="1"/>
</dbReference>
<keyword evidence="7" id="KW-0472">Membrane</keyword>
<feature type="transmembrane region" description="Helical" evidence="7">
    <location>
        <begin position="825"/>
        <end position="847"/>
    </location>
</feature>
<dbReference type="InterPro" id="IPR000169">
    <property type="entry name" value="Pept_cys_AS"/>
</dbReference>
<feature type="transmembrane region" description="Helical" evidence="7">
    <location>
        <begin position="12"/>
        <end position="31"/>
    </location>
</feature>
<feature type="transmembrane region" description="Helical" evidence="7">
    <location>
        <begin position="771"/>
        <end position="792"/>
    </location>
</feature>
<dbReference type="PROSITE" id="PS50203">
    <property type="entry name" value="CALPAIN_CAT"/>
    <property type="match status" value="1"/>
</dbReference>
<keyword evidence="4 6" id="KW-0788">Thiol protease</keyword>
<evidence type="ECO:0000256" key="5">
    <source>
        <dbReference type="PIRSR" id="PIRSR622684-1"/>
    </source>
</evidence>
<dbReference type="PRINTS" id="PR00704">
    <property type="entry name" value="CALPAIN"/>
</dbReference>
<feature type="transmembrane region" description="Helical" evidence="7">
    <location>
        <begin position="853"/>
        <end position="874"/>
    </location>
</feature>
<dbReference type="Proteomes" id="UP001162131">
    <property type="component" value="Unassembled WGS sequence"/>
</dbReference>
<keyword evidence="7" id="KW-1133">Transmembrane helix</keyword>
<feature type="transmembrane region" description="Helical" evidence="7">
    <location>
        <begin position="272"/>
        <end position="291"/>
    </location>
</feature>
<name>A0AAU9JIS8_9CILI</name>
<proteinExistence type="inferred from homology"/>
<dbReference type="SMART" id="SM00230">
    <property type="entry name" value="CysPc"/>
    <property type="match status" value="1"/>
</dbReference>
<feature type="active site" evidence="5 6">
    <location>
        <position position="1382"/>
    </location>
</feature>
<dbReference type="Gene3D" id="3.90.70.10">
    <property type="entry name" value="Cysteine proteinases"/>
    <property type="match status" value="1"/>
</dbReference>
<evidence type="ECO:0000256" key="4">
    <source>
        <dbReference type="ARBA" id="ARBA00022807"/>
    </source>
</evidence>
<protein>
    <recommendedName>
        <fullName evidence="8">Calpain catalytic domain-containing protein</fullName>
    </recommendedName>
</protein>
<evidence type="ECO:0000313" key="10">
    <source>
        <dbReference type="Proteomes" id="UP001162131"/>
    </source>
</evidence>
<dbReference type="GO" id="GO:0006508">
    <property type="term" value="P:proteolysis"/>
    <property type="evidence" value="ECO:0007669"/>
    <property type="project" value="UniProtKB-KW"/>
</dbReference>
<dbReference type="CDD" id="cd00044">
    <property type="entry name" value="CysPc"/>
    <property type="match status" value="1"/>
</dbReference>
<gene>
    <name evidence="9" type="ORF">BSTOLATCC_MIC44504</name>
</gene>
<dbReference type="Pfam" id="PF00648">
    <property type="entry name" value="Peptidase_C2"/>
    <property type="match status" value="1"/>
</dbReference>
<evidence type="ECO:0000256" key="7">
    <source>
        <dbReference type="SAM" id="Phobius"/>
    </source>
</evidence>
<dbReference type="InterPro" id="IPR038765">
    <property type="entry name" value="Papain-like_cys_pep_sf"/>
</dbReference>